<reference evidence="1" key="1">
    <citation type="submission" date="2014-11" db="EMBL/GenBank/DDBJ databases">
        <authorList>
            <person name="Amaro Gonzalez C."/>
        </authorList>
    </citation>
    <scope>NUCLEOTIDE SEQUENCE</scope>
</reference>
<name>A0A0E9VF53_ANGAN</name>
<accession>A0A0E9VF53</accession>
<proteinExistence type="predicted"/>
<reference evidence="1" key="2">
    <citation type="journal article" date="2015" name="Fish Shellfish Immunol.">
        <title>Early steps in the European eel (Anguilla anguilla)-Vibrio vulnificus interaction in the gills: Role of the RtxA13 toxin.</title>
        <authorList>
            <person name="Callol A."/>
            <person name="Pajuelo D."/>
            <person name="Ebbesson L."/>
            <person name="Teles M."/>
            <person name="MacKenzie S."/>
            <person name="Amaro C."/>
        </authorList>
    </citation>
    <scope>NUCLEOTIDE SEQUENCE</scope>
</reference>
<organism evidence="1">
    <name type="scientific">Anguilla anguilla</name>
    <name type="common">European freshwater eel</name>
    <name type="synonym">Muraena anguilla</name>
    <dbReference type="NCBI Taxonomy" id="7936"/>
    <lineage>
        <taxon>Eukaryota</taxon>
        <taxon>Metazoa</taxon>
        <taxon>Chordata</taxon>
        <taxon>Craniata</taxon>
        <taxon>Vertebrata</taxon>
        <taxon>Euteleostomi</taxon>
        <taxon>Actinopterygii</taxon>
        <taxon>Neopterygii</taxon>
        <taxon>Teleostei</taxon>
        <taxon>Anguilliformes</taxon>
        <taxon>Anguillidae</taxon>
        <taxon>Anguilla</taxon>
    </lineage>
</organism>
<sequence>MTKQRSMLRYVKPDYLVFCAS</sequence>
<evidence type="ECO:0000313" key="1">
    <source>
        <dbReference type="EMBL" id="JAH76095.1"/>
    </source>
</evidence>
<dbReference type="AlphaFoldDB" id="A0A0E9VF53"/>
<protein>
    <submittedName>
        <fullName evidence="1">Uncharacterized protein</fullName>
    </submittedName>
</protein>
<dbReference type="EMBL" id="GBXM01032482">
    <property type="protein sequence ID" value="JAH76095.1"/>
    <property type="molecule type" value="Transcribed_RNA"/>
</dbReference>